<evidence type="ECO:0000259" key="8">
    <source>
        <dbReference type="PROSITE" id="PS51900"/>
    </source>
</evidence>
<dbReference type="InterPro" id="IPR044068">
    <property type="entry name" value="CB"/>
</dbReference>
<sequence length="577" mass="64128">MKKSPSSPAALPAPPTKAAGRSQYAFPDASELAALRAWYEGMPVRKAVDHYLLDRLAPGQSARGLLGMIRRRLVSIARRHHRDDLAELLAHPDSERRARARAVSDALFSLQHAAVPAPQISDDIGSWLPARAVAALKAHGINTLADLAVRMPRRRQWWMAVPGLGEVGARSIESFFGKHPALTERARSLVASSSRQGGIVPWEELRVPGEVDGSAGTFRAPAATCTLNARNDYEAVQAWLANHESPDTRRTYRKEAERLILWAIIERGRALSSLTNEDAVAYRAFVRSPSPRERWVGPIRPRSSSDWRPFSAGLSAPSAAHTISVINALFRWLIEHRYVLANPFAGLKVRGGEKMPVFDTSHAFSEGEWSIIVAIADGLEWSYGWKPAAAKRLRFLLDFSYGTGLRASELTRLTLDDIEEESLNERWIEVVGKGGKRGRVSLPPLSWDALVQYLVERGHSAVTSRWDPDTPVIGRVGKETDHISATRLWRVMKRFFTLCATVIEPDHPKLAKKLLLAGPHWMRHTHATHALENGAELTTVKENLRHASIATTSTYLHAHDEKRTRQMAAAFSSRKGK</sequence>
<dbReference type="PANTHER" id="PTHR30349">
    <property type="entry name" value="PHAGE INTEGRASE-RELATED"/>
    <property type="match status" value="1"/>
</dbReference>
<dbReference type="PROSITE" id="PS51898">
    <property type="entry name" value="TYR_RECOMBINASE"/>
    <property type="match status" value="1"/>
</dbReference>
<feature type="domain" description="Core-binding (CB)" evidence="8">
    <location>
        <begin position="230"/>
        <end position="334"/>
    </location>
</feature>
<dbReference type="InterPro" id="IPR050090">
    <property type="entry name" value="Tyrosine_recombinase_XerCD"/>
</dbReference>
<evidence type="ECO:0000259" key="7">
    <source>
        <dbReference type="PROSITE" id="PS51898"/>
    </source>
</evidence>
<dbReference type="PANTHER" id="PTHR30349:SF41">
    <property type="entry name" value="INTEGRASE_RECOMBINASE PROTEIN MJ0367-RELATED"/>
    <property type="match status" value="1"/>
</dbReference>
<protein>
    <submittedName>
        <fullName evidence="9">Phage integrase family protein</fullName>
    </submittedName>
</protein>
<dbReference type="Pfam" id="PF00589">
    <property type="entry name" value="Phage_integrase"/>
    <property type="match status" value="1"/>
</dbReference>
<dbReference type="InterPro" id="IPR010998">
    <property type="entry name" value="Integrase_recombinase_N"/>
</dbReference>
<reference evidence="9" key="1">
    <citation type="journal article" date="2014" name="Microbiology">
        <title>A 2,4-dichlorophenoxyacetic acid degradation plasmid pM7012 discloses distribution of an unclassified megaplasmid group across bacterial species.</title>
        <authorList>
            <person name="Sakai Y."/>
            <person name="Ogawa N."/>
            <person name="Shimomura Y."/>
            <person name="Fujii T."/>
        </authorList>
    </citation>
    <scope>NUCLEOTIDE SEQUENCE</scope>
    <source>
        <strain evidence="9">M701</strain>
    </source>
</reference>
<evidence type="ECO:0000256" key="3">
    <source>
        <dbReference type="ARBA" id="ARBA00023125"/>
    </source>
</evidence>
<proteinExistence type="inferred from homology"/>
<evidence type="ECO:0000256" key="2">
    <source>
        <dbReference type="ARBA" id="ARBA00022908"/>
    </source>
</evidence>
<feature type="compositionally biased region" description="Low complexity" evidence="6">
    <location>
        <begin position="1"/>
        <end position="10"/>
    </location>
</feature>
<keyword evidence="2" id="KW-0229">DNA integration</keyword>
<comment type="similarity">
    <text evidence="1">Belongs to the 'phage' integrase family.</text>
</comment>
<dbReference type="EMBL" id="AB853026">
    <property type="protein sequence ID" value="BAO19106.1"/>
    <property type="molecule type" value="Genomic_DNA"/>
</dbReference>
<dbReference type="Pfam" id="PF12482">
    <property type="entry name" value="DUF3701"/>
    <property type="match status" value="1"/>
</dbReference>
<dbReference type="GO" id="GO:0006310">
    <property type="term" value="P:DNA recombination"/>
    <property type="evidence" value="ECO:0007669"/>
    <property type="project" value="UniProtKB-KW"/>
</dbReference>
<dbReference type="InterPro" id="IPR011010">
    <property type="entry name" value="DNA_brk_join_enz"/>
</dbReference>
<dbReference type="SUPFAM" id="SSF56349">
    <property type="entry name" value="DNA breaking-rejoining enzymes"/>
    <property type="match status" value="1"/>
</dbReference>
<name>V5YQ93_9BURK</name>
<dbReference type="Gene3D" id="1.10.150.130">
    <property type="match status" value="1"/>
</dbReference>
<evidence type="ECO:0000256" key="1">
    <source>
        <dbReference type="ARBA" id="ARBA00008857"/>
    </source>
</evidence>
<dbReference type="GO" id="GO:0003677">
    <property type="term" value="F:DNA binding"/>
    <property type="evidence" value="ECO:0007669"/>
    <property type="project" value="UniProtKB-UniRule"/>
</dbReference>
<dbReference type="InterPro" id="IPR022169">
    <property type="entry name" value="DUF3701"/>
</dbReference>
<dbReference type="GO" id="GO:0015074">
    <property type="term" value="P:DNA integration"/>
    <property type="evidence" value="ECO:0007669"/>
    <property type="project" value="UniProtKB-KW"/>
</dbReference>
<feature type="region of interest" description="Disordered" evidence="6">
    <location>
        <begin position="1"/>
        <end position="21"/>
    </location>
</feature>
<feature type="domain" description="Tyr recombinase" evidence="7">
    <location>
        <begin position="359"/>
        <end position="569"/>
    </location>
</feature>
<evidence type="ECO:0000313" key="9">
    <source>
        <dbReference type="EMBL" id="BAO19106.1"/>
    </source>
</evidence>
<dbReference type="AlphaFoldDB" id="V5YQ93"/>
<keyword evidence="9" id="KW-0614">Plasmid</keyword>
<evidence type="ECO:0000256" key="5">
    <source>
        <dbReference type="PROSITE-ProRule" id="PRU01248"/>
    </source>
</evidence>
<evidence type="ECO:0000256" key="4">
    <source>
        <dbReference type="ARBA" id="ARBA00023172"/>
    </source>
</evidence>
<dbReference type="Gene3D" id="1.10.443.10">
    <property type="entry name" value="Intergrase catalytic core"/>
    <property type="match status" value="1"/>
</dbReference>
<dbReference type="PROSITE" id="PS51900">
    <property type="entry name" value="CB"/>
    <property type="match status" value="1"/>
</dbReference>
<keyword evidence="4" id="KW-0233">DNA recombination</keyword>
<evidence type="ECO:0000256" key="6">
    <source>
        <dbReference type="SAM" id="MobiDB-lite"/>
    </source>
</evidence>
<keyword evidence="3 5" id="KW-0238">DNA-binding</keyword>
<organism evidence="9">
    <name type="scientific">Burkholderia sp. M701</name>
    <dbReference type="NCBI Taxonomy" id="326454"/>
    <lineage>
        <taxon>Bacteria</taxon>
        <taxon>Pseudomonadati</taxon>
        <taxon>Pseudomonadota</taxon>
        <taxon>Betaproteobacteria</taxon>
        <taxon>Burkholderiales</taxon>
        <taxon>Burkholderiaceae</taxon>
        <taxon>Burkholderia</taxon>
    </lineage>
</organism>
<dbReference type="InterPro" id="IPR002104">
    <property type="entry name" value="Integrase_catalytic"/>
</dbReference>
<accession>V5YQ93</accession>
<dbReference type="InterPro" id="IPR013762">
    <property type="entry name" value="Integrase-like_cat_sf"/>
</dbReference>
<geneLocation type="plasmid" evidence="9">
    <name>pM7012</name>
</geneLocation>
<reference evidence="9" key="2">
    <citation type="submission" date="2024-06" db="EMBL/GenBank/DDBJ databases">
        <authorList>
            <person name="Sakai Y."/>
            <person name="Fujii T."/>
        </authorList>
    </citation>
    <scope>NUCLEOTIDE SEQUENCE</scope>
    <source>
        <strain evidence="9">M701</strain>
        <plasmid evidence="9">pM7012</plasmid>
    </source>
</reference>